<dbReference type="SUPFAM" id="SSF55729">
    <property type="entry name" value="Acyl-CoA N-acyltransferases (Nat)"/>
    <property type="match status" value="1"/>
</dbReference>
<dbReference type="Proteomes" id="UP000005017">
    <property type="component" value="Unassembled WGS sequence"/>
</dbReference>
<dbReference type="InterPro" id="IPR016181">
    <property type="entry name" value="Acyl_CoA_acyltransferase"/>
</dbReference>
<dbReference type="EMBL" id="ADFR01000009">
    <property type="protein sequence ID" value="EFC05567.1"/>
    <property type="molecule type" value="Genomic_DNA"/>
</dbReference>
<accession>D2MPF5</accession>
<evidence type="ECO:0000259" key="1">
    <source>
        <dbReference type="Pfam" id="PF13302"/>
    </source>
</evidence>
<keyword evidence="3" id="KW-1185">Reference proteome</keyword>
<dbReference type="eggNOG" id="COG3981">
    <property type="taxonomic scope" value="Bacteria"/>
</dbReference>
<protein>
    <recommendedName>
        <fullName evidence="1">N-acetyltransferase domain-containing protein</fullName>
    </recommendedName>
</protein>
<organism evidence="2 3">
    <name type="scientific">Bulleidia extructa W1219</name>
    <dbReference type="NCBI Taxonomy" id="679192"/>
    <lineage>
        <taxon>Bacteria</taxon>
        <taxon>Bacillati</taxon>
        <taxon>Bacillota</taxon>
        <taxon>Erysipelotrichia</taxon>
        <taxon>Erysipelotrichales</taxon>
        <taxon>Erysipelotrichaceae</taxon>
        <taxon>Bulleidia</taxon>
    </lineage>
</organism>
<dbReference type="InterPro" id="IPR000182">
    <property type="entry name" value="GNAT_dom"/>
</dbReference>
<evidence type="ECO:0000313" key="2">
    <source>
        <dbReference type="EMBL" id="EFC05567.1"/>
    </source>
</evidence>
<comment type="caution">
    <text evidence="2">The sequence shown here is derived from an EMBL/GenBank/DDBJ whole genome shotgun (WGS) entry which is preliminary data.</text>
</comment>
<proteinExistence type="predicted"/>
<dbReference type="GO" id="GO:0016747">
    <property type="term" value="F:acyltransferase activity, transferring groups other than amino-acyl groups"/>
    <property type="evidence" value="ECO:0007669"/>
    <property type="project" value="InterPro"/>
</dbReference>
<dbReference type="Pfam" id="PF13302">
    <property type="entry name" value="Acetyltransf_3"/>
    <property type="match status" value="1"/>
</dbReference>
<gene>
    <name evidence="2" type="ORF">HMPREF9013_1270</name>
</gene>
<dbReference type="Gene3D" id="3.40.630.30">
    <property type="match status" value="1"/>
</dbReference>
<dbReference type="STRING" id="679192.HMPREF9013_1270"/>
<feature type="domain" description="N-acetyltransferase" evidence="1">
    <location>
        <begin position="24"/>
        <end position="111"/>
    </location>
</feature>
<dbReference type="AlphaFoldDB" id="D2MPF5"/>
<name>D2MPF5_9FIRM</name>
<reference evidence="3" key="1">
    <citation type="submission" date="2009-12" db="EMBL/GenBank/DDBJ databases">
        <title>Sequence of Clostridiales genomosp. BVAB3 str. UPII9-5.</title>
        <authorList>
            <person name="Madupu R."/>
            <person name="Durkin A.S."/>
            <person name="Torralba M."/>
            <person name="Methe B."/>
            <person name="Sutton G.G."/>
            <person name="Strausberg R.L."/>
            <person name="Nelson K.E."/>
        </authorList>
    </citation>
    <scope>NUCLEOTIDE SEQUENCE [LARGE SCALE GENOMIC DNA]</scope>
    <source>
        <strain evidence="3">W1219</strain>
    </source>
</reference>
<evidence type="ECO:0000313" key="3">
    <source>
        <dbReference type="Proteomes" id="UP000005017"/>
    </source>
</evidence>
<sequence length="143" mass="17114">MAYQNSDGEITIQLESIEERGWFHRQRCYSFSIVHQNIRVGYVDYRTGPYEIIYYAGNIGYRIGFAYRGHHYALKATRLLLEFVNEYELAYSVFITCSPENMPSRKTIEKLPTRFLEEVDVPRSHWLYKRGEKRKRIYVIDLV</sequence>